<reference evidence="2 3" key="1">
    <citation type="submission" date="2024-09" db="EMBL/GenBank/DDBJ databases">
        <authorList>
            <person name="Sun Q."/>
            <person name="Mori K."/>
        </authorList>
    </citation>
    <scope>NUCLEOTIDE SEQUENCE [LARGE SCALE GENOMIC DNA]</scope>
    <source>
        <strain evidence="2 3">CECT 7955</strain>
    </source>
</reference>
<keyword evidence="1" id="KW-0732">Signal</keyword>
<dbReference type="SUPFAM" id="SSF159501">
    <property type="entry name" value="EreA/ChaN-like"/>
    <property type="match status" value="1"/>
</dbReference>
<feature type="chain" id="PRO_5045257751" description="Erythromycin esterase homolog" evidence="1">
    <location>
        <begin position="19"/>
        <end position="535"/>
    </location>
</feature>
<sequence>MKKHISLLLLLLNSYSIAQNAEKINFRYSYDGKLITAVATIPYDFLFKGVEKSSFTNKKPYLKTQNKAKDKYLFSQVNSEKKEYIDFFITTANFKENSFYKKNNLQLFYQHQTKEDSVKGYSVSYSHKKNKINELFFEINNNEYLRIVTNDTSLFKNIKDRLFVGFEKFLLTNKTQPYLFLKVLDKFLYKDYYAQVDLIKTFDKNVYSNESLYGTILVSLHTNNGAFDDIKHFVKPYKRREIDTTLLKELYAYLDALPKDLDAVMFNEFHVFPHTRYNFMYVLKDLKEKGYNYLALETLPAPTEKDSLITKPESISGYYVEEPTCSLMTNYAISLGFKIVAYEEAEQCDNAKSEGMIGVGNCRDSIQALNIAKIYQQDKKAKIVVFGGHAHIEKKERFDWKFMRIRLQELYPEKKFFSVDQTKIININLYENEIDINQPLIYDEDDGQFDARIVSPYYKKYYEWYYKPNAFMNHKITLPKEKEFYSVEVIPIYTNKEIYFPIFKCKKEDLQGYEIYIPENIPYKIIYKDKNNKRV</sequence>
<dbReference type="RefSeq" id="WP_236456536.1">
    <property type="nucleotide sequence ID" value="NZ_CBCSGE010000011.1"/>
</dbReference>
<gene>
    <name evidence="2" type="ORF">ACFFVF_04830</name>
</gene>
<evidence type="ECO:0000313" key="3">
    <source>
        <dbReference type="Proteomes" id="UP001589607"/>
    </source>
</evidence>
<evidence type="ECO:0000313" key="2">
    <source>
        <dbReference type="EMBL" id="MFB9095829.1"/>
    </source>
</evidence>
<comment type="caution">
    <text evidence="2">The sequence shown here is derived from an EMBL/GenBank/DDBJ whole genome shotgun (WGS) entry which is preliminary data.</text>
</comment>
<dbReference type="Proteomes" id="UP001589607">
    <property type="component" value="Unassembled WGS sequence"/>
</dbReference>
<protein>
    <recommendedName>
        <fullName evidence="4">Erythromycin esterase homolog</fullName>
    </recommendedName>
</protein>
<proteinExistence type="predicted"/>
<evidence type="ECO:0008006" key="4">
    <source>
        <dbReference type="Google" id="ProtNLM"/>
    </source>
</evidence>
<dbReference type="EMBL" id="JBHMEY010000010">
    <property type="protein sequence ID" value="MFB9095829.1"/>
    <property type="molecule type" value="Genomic_DNA"/>
</dbReference>
<organism evidence="2 3">
    <name type="scientific">Flavobacterium jumunjinense</name>
    <dbReference type="NCBI Taxonomy" id="998845"/>
    <lineage>
        <taxon>Bacteria</taxon>
        <taxon>Pseudomonadati</taxon>
        <taxon>Bacteroidota</taxon>
        <taxon>Flavobacteriia</taxon>
        <taxon>Flavobacteriales</taxon>
        <taxon>Flavobacteriaceae</taxon>
        <taxon>Flavobacterium</taxon>
    </lineage>
</organism>
<keyword evidence="3" id="KW-1185">Reference proteome</keyword>
<feature type="signal peptide" evidence="1">
    <location>
        <begin position="1"/>
        <end position="18"/>
    </location>
</feature>
<evidence type="ECO:0000256" key="1">
    <source>
        <dbReference type="SAM" id="SignalP"/>
    </source>
</evidence>
<name>A0ABV5GKB4_9FLAO</name>
<accession>A0ABV5GKB4</accession>